<proteinExistence type="predicted"/>
<reference evidence="3 4" key="1">
    <citation type="submission" date="2021-01" db="EMBL/GenBank/DDBJ databases">
        <title>Whole genome shotgun sequence of Microbispora corallina NBRC 16416.</title>
        <authorList>
            <person name="Komaki H."/>
            <person name="Tamura T."/>
        </authorList>
    </citation>
    <scope>NUCLEOTIDE SEQUENCE [LARGE SCALE GENOMIC DNA]</scope>
    <source>
        <strain evidence="3 4">NBRC 16416</strain>
    </source>
</reference>
<comment type="caution">
    <text evidence="3">The sequence shown here is derived from an EMBL/GenBank/DDBJ whole genome shotgun (WGS) entry which is preliminary data.</text>
</comment>
<name>A0ABQ4G1R9_9ACTN</name>
<dbReference type="Proteomes" id="UP000603904">
    <property type="component" value="Unassembled WGS sequence"/>
</dbReference>
<gene>
    <name evidence="3" type="ORF">Mco01_39230</name>
</gene>
<accession>A0ABQ4G1R9</accession>
<dbReference type="PANTHER" id="PTHR44846:SF17">
    <property type="entry name" value="GNTR-FAMILY TRANSCRIPTIONAL REGULATOR"/>
    <property type="match status" value="1"/>
</dbReference>
<dbReference type="Pfam" id="PF07702">
    <property type="entry name" value="UTRA"/>
    <property type="match status" value="1"/>
</dbReference>
<dbReference type="InterPro" id="IPR011663">
    <property type="entry name" value="UTRA"/>
</dbReference>
<feature type="region of interest" description="Disordered" evidence="1">
    <location>
        <begin position="1"/>
        <end position="42"/>
    </location>
</feature>
<organism evidence="3 4">
    <name type="scientific">Microbispora corallina</name>
    <dbReference type="NCBI Taxonomy" id="83302"/>
    <lineage>
        <taxon>Bacteria</taxon>
        <taxon>Bacillati</taxon>
        <taxon>Actinomycetota</taxon>
        <taxon>Actinomycetes</taxon>
        <taxon>Streptosporangiales</taxon>
        <taxon>Streptosporangiaceae</taxon>
        <taxon>Microbispora</taxon>
    </lineage>
</organism>
<dbReference type="EMBL" id="BOOC01000017">
    <property type="protein sequence ID" value="GIH40923.1"/>
    <property type="molecule type" value="Genomic_DNA"/>
</dbReference>
<dbReference type="SUPFAM" id="SSF64288">
    <property type="entry name" value="Chorismate lyase-like"/>
    <property type="match status" value="1"/>
</dbReference>
<protein>
    <recommendedName>
        <fullName evidence="2">UbiC transcription regulator-associated domain-containing protein</fullName>
    </recommendedName>
</protein>
<dbReference type="SMART" id="SM00866">
    <property type="entry name" value="UTRA"/>
    <property type="match status" value="1"/>
</dbReference>
<dbReference type="PANTHER" id="PTHR44846">
    <property type="entry name" value="MANNOSYL-D-GLYCERATE TRANSPORT/METABOLISM SYSTEM REPRESSOR MNGR-RELATED"/>
    <property type="match status" value="1"/>
</dbReference>
<evidence type="ECO:0000256" key="1">
    <source>
        <dbReference type="SAM" id="MobiDB-lite"/>
    </source>
</evidence>
<evidence type="ECO:0000313" key="4">
    <source>
        <dbReference type="Proteomes" id="UP000603904"/>
    </source>
</evidence>
<evidence type="ECO:0000259" key="2">
    <source>
        <dbReference type="SMART" id="SM00866"/>
    </source>
</evidence>
<feature type="compositionally biased region" description="Basic and acidic residues" evidence="1">
    <location>
        <begin position="10"/>
        <end position="42"/>
    </location>
</feature>
<dbReference type="Gene3D" id="3.40.1410.10">
    <property type="entry name" value="Chorismate lyase-like"/>
    <property type="match status" value="1"/>
</dbReference>
<dbReference type="RefSeq" id="WP_204058306.1">
    <property type="nucleotide sequence ID" value="NZ_BAAAGP010000014.1"/>
</dbReference>
<keyword evidence="4" id="KW-1185">Reference proteome</keyword>
<feature type="domain" description="UbiC transcription regulator-associated" evidence="2">
    <location>
        <begin position="45"/>
        <end position="186"/>
    </location>
</feature>
<evidence type="ECO:0000313" key="3">
    <source>
        <dbReference type="EMBL" id="GIH40923.1"/>
    </source>
</evidence>
<sequence length="198" mass="22662">MDESRRRLRRSPERYQWEKDRALLPESERRRTGATEHDTGLRKEDLDFDIDYDTAPADAELARRFGVPEGTKLLHRRYRTQEADDEATLSLVNSWLVHDMVARNPDLLNPENEPWPGGTQHQLRTVGIEVDRVVDEVVSRRPEPGEAELLGVAPDAPVLVLRKTSIDTRDRVVEVSEVSLPGDRAVIVSTTRLRPWPT</sequence>
<dbReference type="InterPro" id="IPR028978">
    <property type="entry name" value="Chorismate_lyase_/UTRA_dom_sf"/>
</dbReference>
<dbReference type="InterPro" id="IPR050679">
    <property type="entry name" value="Bact_HTH_transcr_reg"/>
</dbReference>